<dbReference type="EMBL" id="JBHFFA010000006">
    <property type="protein sequence ID" value="KAL2621326.1"/>
    <property type="molecule type" value="Genomic_DNA"/>
</dbReference>
<name>A0ABD1Y3J6_9MARC</name>
<comment type="caution">
    <text evidence="1">The sequence shown here is derived from an EMBL/GenBank/DDBJ whole genome shotgun (WGS) entry which is preliminary data.</text>
</comment>
<dbReference type="InterPro" id="IPR008978">
    <property type="entry name" value="HSP20-like_chaperone"/>
</dbReference>
<sequence>MSYCSPFFNPVAYVADRLADKTNNLAKHLREPLDHLALPEKVSQFATERTAANMLVDWLETQDAHIFQADLPGLTKEAVEVAIQD</sequence>
<keyword evidence="2" id="KW-1185">Reference proteome</keyword>
<gene>
    <name evidence="1" type="ORF">R1flu_001531</name>
</gene>
<protein>
    <submittedName>
        <fullName evidence="1">Uncharacterized protein</fullName>
    </submittedName>
</protein>
<dbReference type="SUPFAM" id="SSF49764">
    <property type="entry name" value="HSP20-like chaperones"/>
    <property type="match status" value="1"/>
</dbReference>
<dbReference type="Gene3D" id="2.60.40.790">
    <property type="match status" value="1"/>
</dbReference>
<proteinExistence type="predicted"/>
<reference evidence="1 2" key="1">
    <citation type="submission" date="2024-09" db="EMBL/GenBank/DDBJ databases">
        <title>Chromosome-scale assembly of Riccia fluitans.</title>
        <authorList>
            <person name="Paukszto L."/>
            <person name="Sawicki J."/>
            <person name="Karawczyk K."/>
            <person name="Piernik-Szablinska J."/>
            <person name="Szczecinska M."/>
            <person name="Mazdziarz M."/>
        </authorList>
    </citation>
    <scope>NUCLEOTIDE SEQUENCE [LARGE SCALE GENOMIC DNA]</scope>
    <source>
        <strain evidence="1">Rf_01</strain>
        <tissue evidence="1">Aerial parts of the thallus</tissue>
    </source>
</reference>
<evidence type="ECO:0000313" key="1">
    <source>
        <dbReference type="EMBL" id="KAL2621326.1"/>
    </source>
</evidence>
<dbReference type="AlphaFoldDB" id="A0ABD1Y3J6"/>
<dbReference type="Proteomes" id="UP001605036">
    <property type="component" value="Unassembled WGS sequence"/>
</dbReference>
<evidence type="ECO:0000313" key="2">
    <source>
        <dbReference type="Proteomes" id="UP001605036"/>
    </source>
</evidence>
<organism evidence="1 2">
    <name type="scientific">Riccia fluitans</name>
    <dbReference type="NCBI Taxonomy" id="41844"/>
    <lineage>
        <taxon>Eukaryota</taxon>
        <taxon>Viridiplantae</taxon>
        <taxon>Streptophyta</taxon>
        <taxon>Embryophyta</taxon>
        <taxon>Marchantiophyta</taxon>
        <taxon>Marchantiopsida</taxon>
        <taxon>Marchantiidae</taxon>
        <taxon>Marchantiales</taxon>
        <taxon>Ricciaceae</taxon>
        <taxon>Riccia</taxon>
    </lineage>
</organism>
<accession>A0ABD1Y3J6</accession>